<reference evidence="3 4" key="1">
    <citation type="journal article" date="2012" name="Proc. Natl. Acad. Sci. U.S.A.">
        <title>Comparative genomics of Ceriporiopsis subvermispora and Phanerochaete chrysosporium provide insight into selective ligninolysis.</title>
        <authorList>
            <person name="Fernandez-Fueyo E."/>
            <person name="Ruiz-Duenas F.J."/>
            <person name="Ferreira P."/>
            <person name="Floudas D."/>
            <person name="Hibbett D.S."/>
            <person name="Canessa P."/>
            <person name="Larrondo L.F."/>
            <person name="James T.Y."/>
            <person name="Seelenfreund D."/>
            <person name="Lobos S."/>
            <person name="Polanco R."/>
            <person name="Tello M."/>
            <person name="Honda Y."/>
            <person name="Watanabe T."/>
            <person name="Watanabe T."/>
            <person name="Ryu J.S."/>
            <person name="Kubicek C.P."/>
            <person name="Schmoll M."/>
            <person name="Gaskell J."/>
            <person name="Hammel K.E."/>
            <person name="St John F.J."/>
            <person name="Vanden Wymelenberg A."/>
            <person name="Sabat G."/>
            <person name="Splinter BonDurant S."/>
            <person name="Syed K."/>
            <person name="Yadav J.S."/>
            <person name="Doddapaneni H."/>
            <person name="Subramanian V."/>
            <person name="Lavin J.L."/>
            <person name="Oguiza J.A."/>
            <person name="Perez G."/>
            <person name="Pisabarro A.G."/>
            <person name="Ramirez L."/>
            <person name="Santoyo F."/>
            <person name="Master E."/>
            <person name="Coutinho P.M."/>
            <person name="Henrissat B."/>
            <person name="Lombard V."/>
            <person name="Magnuson J.K."/>
            <person name="Kuees U."/>
            <person name="Hori C."/>
            <person name="Igarashi K."/>
            <person name="Samejima M."/>
            <person name="Held B.W."/>
            <person name="Barry K.W."/>
            <person name="LaButti K.M."/>
            <person name="Lapidus A."/>
            <person name="Lindquist E.A."/>
            <person name="Lucas S.M."/>
            <person name="Riley R."/>
            <person name="Salamov A.A."/>
            <person name="Hoffmeister D."/>
            <person name="Schwenk D."/>
            <person name="Hadar Y."/>
            <person name="Yarden O."/>
            <person name="de Vries R.P."/>
            <person name="Wiebenga A."/>
            <person name="Stenlid J."/>
            <person name="Eastwood D."/>
            <person name="Grigoriev I.V."/>
            <person name="Berka R.M."/>
            <person name="Blanchette R.A."/>
            <person name="Kersten P."/>
            <person name="Martinez A.T."/>
            <person name="Vicuna R."/>
            <person name="Cullen D."/>
        </authorList>
    </citation>
    <scope>NUCLEOTIDE SEQUENCE [LARGE SCALE GENOMIC DNA]</scope>
    <source>
        <strain evidence="3 4">B</strain>
    </source>
</reference>
<evidence type="ECO:0000313" key="4">
    <source>
        <dbReference type="Proteomes" id="UP000016930"/>
    </source>
</evidence>
<dbReference type="OrthoDB" id="3239894at2759"/>
<sequence length="940" mass="106414">MPSHEPPSEPDPAPLSQSGDCPDITSTATALATEPTAFESDPFYQVPEDHRLPTASQVHPHPAIFLLYLLVVWLHTQWHVPFRACNAILVVFSAILLSLGTPVNPPIFTSLPGIISALHVEPKFRTLPVCPSCMQVYPDTIPINALCDTCRLPLFVTEPTPAESRQGRTTRRVRKARLRFPFKSLETQLTAMLQVPGMETTCEQWRDKAREEGIWRDIFDGAIIRELKAPDGTPFFEAPKDDRKPADLRLGVTLGVDWFSYLRSQIAPSHTSCPMSFNVVNLPPALRYRTANLLLAGIMPGPKEANPDRVQNFLRVVVNELLRLWQHGFVVKTPKFPDGRLVRIILVGVLCDKPAAHKLSGFGSHSHTYFCTQDWITQSLKTSLEAFTRHAFASRSDTEHRRLMQRYKLLTSEAARDRFVKDHATRWSELARLPYFDMCRMVVVDPMHNIFLGLVKTHFYHIWVQGKVLRKTRELRAFHTMLADLEMPARLGRLPSLIGEPAGGSLTADQWLVLVTIVGPLLMPQIWHDYGVLDGGEAQQKRNEVLLQGRIAAIAKVLAERKQKKQKKKQTPKPTRKRPRTTGPSTQSQGIPRRSERVRRPTQRALEMELEMDDAGADSEGEDAYSGAEEPSEAENTCNMHPRDLSNFLKLSQAIRLILQDHLEESALSRADLLLREYCSELLELYGPAVIRPNHHYATHTTDFIRWYGPLREFWTFLFERMNKVLKSYRTDNHAGGELECSFLREFFRTVNSSRLLSEASRSTVAGSWLDKAVKQMFKTSSDDRGTLQALSQDLDTAAEDAMATLAFSTRSSLGTLPTDVYFRFLHYLRHSRPSLHFHSAFAVTSDPCSVVVSNEAVVYDYVVVNGKHFYSSSRAPRSAESLIAVFPIGSDAHYRVGELTHAFRVMQAGVGEYLVGHVRWFKSCELQQENTPWAAWYVI</sequence>
<accession>M2Q9F6</accession>
<dbReference type="HOGENOM" id="CLU_002101_2_0_1"/>
<keyword evidence="2" id="KW-0472">Membrane</keyword>
<proteinExistence type="predicted"/>
<feature type="region of interest" description="Disordered" evidence="1">
    <location>
        <begin position="1"/>
        <end position="25"/>
    </location>
</feature>
<evidence type="ECO:0000256" key="1">
    <source>
        <dbReference type="SAM" id="MobiDB-lite"/>
    </source>
</evidence>
<keyword evidence="4" id="KW-1185">Reference proteome</keyword>
<evidence type="ECO:0000313" key="3">
    <source>
        <dbReference type="EMBL" id="EMD33478.1"/>
    </source>
</evidence>
<dbReference type="PANTHER" id="PTHR46579:SF2">
    <property type="entry name" value="C2H2-TYPE DOMAIN-CONTAINING PROTEIN"/>
    <property type="match status" value="1"/>
</dbReference>
<dbReference type="Pfam" id="PF02992">
    <property type="entry name" value="Transposase_21"/>
    <property type="match status" value="1"/>
</dbReference>
<keyword evidence="2" id="KW-0812">Transmembrane</keyword>
<feature type="region of interest" description="Disordered" evidence="1">
    <location>
        <begin position="560"/>
        <end position="639"/>
    </location>
</feature>
<feature type="transmembrane region" description="Helical" evidence="2">
    <location>
        <begin position="58"/>
        <end position="75"/>
    </location>
</feature>
<organism evidence="3 4">
    <name type="scientific">Ceriporiopsis subvermispora (strain B)</name>
    <name type="common">White-rot fungus</name>
    <name type="synonym">Gelatoporia subvermispora</name>
    <dbReference type="NCBI Taxonomy" id="914234"/>
    <lineage>
        <taxon>Eukaryota</taxon>
        <taxon>Fungi</taxon>
        <taxon>Dikarya</taxon>
        <taxon>Basidiomycota</taxon>
        <taxon>Agaricomycotina</taxon>
        <taxon>Agaricomycetes</taxon>
        <taxon>Polyporales</taxon>
        <taxon>Gelatoporiaceae</taxon>
        <taxon>Gelatoporia</taxon>
    </lineage>
</organism>
<dbReference type="InterPro" id="IPR004242">
    <property type="entry name" value="Transposase_21"/>
</dbReference>
<feature type="compositionally biased region" description="Acidic residues" evidence="1">
    <location>
        <begin position="608"/>
        <end position="623"/>
    </location>
</feature>
<feature type="transmembrane region" description="Helical" evidence="2">
    <location>
        <begin position="82"/>
        <end position="100"/>
    </location>
</feature>
<evidence type="ECO:0000256" key="2">
    <source>
        <dbReference type="SAM" id="Phobius"/>
    </source>
</evidence>
<dbReference type="EMBL" id="KB445806">
    <property type="protein sequence ID" value="EMD33478.1"/>
    <property type="molecule type" value="Genomic_DNA"/>
</dbReference>
<name>M2Q9F6_CERS8</name>
<feature type="compositionally biased region" description="Basic residues" evidence="1">
    <location>
        <begin position="562"/>
        <end position="580"/>
    </location>
</feature>
<keyword evidence="2" id="KW-1133">Transmembrane helix</keyword>
<dbReference type="AlphaFoldDB" id="M2Q9F6"/>
<gene>
    <name evidence="3" type="ORF">CERSUDRAFT_57200</name>
</gene>
<protein>
    <submittedName>
        <fullName evidence="3">Uncharacterized protein</fullName>
    </submittedName>
</protein>
<dbReference type="Proteomes" id="UP000016930">
    <property type="component" value="Unassembled WGS sequence"/>
</dbReference>
<dbReference type="PANTHER" id="PTHR46579">
    <property type="entry name" value="F5/8 TYPE C DOMAIN-CONTAINING PROTEIN-RELATED"/>
    <property type="match status" value="1"/>
</dbReference>
<feature type="compositionally biased region" description="Polar residues" evidence="1">
    <location>
        <begin position="15"/>
        <end position="25"/>
    </location>
</feature>